<dbReference type="Proteomes" id="UP001342826">
    <property type="component" value="Unassembled WGS sequence"/>
</dbReference>
<proteinExistence type="predicted"/>
<dbReference type="Gene3D" id="3.10.450.40">
    <property type="match status" value="1"/>
</dbReference>
<dbReference type="EMBL" id="JARTFS010000001">
    <property type="protein sequence ID" value="MED4399766.1"/>
    <property type="molecule type" value="Genomic_DNA"/>
</dbReference>
<evidence type="ECO:0000313" key="2">
    <source>
        <dbReference type="Proteomes" id="UP001342826"/>
    </source>
</evidence>
<protein>
    <submittedName>
        <fullName evidence="1">DUF2634 domain-containing protein</fullName>
    </submittedName>
</protein>
<gene>
    <name evidence="1" type="ORF">P9271_00130</name>
</gene>
<dbReference type="RefSeq" id="WP_328014487.1">
    <property type="nucleotide sequence ID" value="NZ_JARTFS010000001.1"/>
</dbReference>
<name>A0ABU6NRY1_9BACI</name>
<dbReference type="InterPro" id="IPR020288">
    <property type="entry name" value="Sheath_initiator"/>
</dbReference>
<organism evidence="1 2">
    <name type="scientific">Metabacillus fastidiosus</name>
    <dbReference type="NCBI Taxonomy" id="1458"/>
    <lineage>
        <taxon>Bacteria</taxon>
        <taxon>Bacillati</taxon>
        <taxon>Bacillota</taxon>
        <taxon>Bacilli</taxon>
        <taxon>Bacillales</taxon>
        <taxon>Bacillaceae</taxon>
        <taxon>Metabacillus</taxon>
    </lineage>
</organism>
<dbReference type="SUPFAM" id="SSF160719">
    <property type="entry name" value="gpW/gp25-like"/>
    <property type="match status" value="1"/>
</dbReference>
<keyword evidence="2" id="KW-1185">Reference proteome</keyword>
<sequence length="140" mass="15911">MSLLPNNDSETLDEYLIRQTEESNEPSLTYRLNFQSGKVSGMIDGKEAIRQFIVKSIITNRSKYMIYTDNYGCELPSLIGQDVTKDYIDSEIPRMVTEALIYDDRITAVRDVQAEQKGDAVFILVTVDSIYGEIVEEVVI</sequence>
<reference evidence="1 2" key="1">
    <citation type="submission" date="2023-03" db="EMBL/GenBank/DDBJ databases">
        <title>Bacillus Genome Sequencing.</title>
        <authorList>
            <person name="Dunlap C."/>
        </authorList>
    </citation>
    <scope>NUCLEOTIDE SEQUENCE [LARGE SCALE GENOMIC DNA]</scope>
    <source>
        <strain evidence="1 2">NRS-1717</strain>
    </source>
</reference>
<evidence type="ECO:0000313" key="1">
    <source>
        <dbReference type="EMBL" id="MED4399766.1"/>
    </source>
</evidence>
<comment type="caution">
    <text evidence="1">The sequence shown here is derived from an EMBL/GenBank/DDBJ whole genome shotgun (WGS) entry which is preliminary data.</text>
</comment>
<dbReference type="Pfam" id="PF10934">
    <property type="entry name" value="Sheath_initiator"/>
    <property type="match status" value="1"/>
</dbReference>
<accession>A0ABU6NRY1</accession>